<evidence type="ECO:0000313" key="2">
    <source>
        <dbReference type="EMBL" id="MPN14000.1"/>
    </source>
</evidence>
<evidence type="ECO:0000259" key="1">
    <source>
        <dbReference type="Pfam" id="PF18133"/>
    </source>
</evidence>
<organism evidence="2">
    <name type="scientific">bioreactor metagenome</name>
    <dbReference type="NCBI Taxonomy" id="1076179"/>
    <lineage>
        <taxon>unclassified sequences</taxon>
        <taxon>metagenomes</taxon>
        <taxon>ecological metagenomes</taxon>
    </lineage>
</organism>
<gene>
    <name evidence="2" type="ORF">SDC9_161326</name>
</gene>
<comment type="caution">
    <text evidence="2">The sequence shown here is derived from an EMBL/GenBank/DDBJ whole genome shotgun (WGS) entry which is preliminary data.</text>
</comment>
<dbReference type="Pfam" id="PF18133">
    <property type="entry name" value="HydF_tetramer"/>
    <property type="match status" value="1"/>
</dbReference>
<sequence>MLEKIAKGKLEFDFKVGYDFAQDLDSYDFVIHCGACMVNRKSVIQKIEKCKERNIPITNYGLVIAYFTNILEKSVEIFKVDNI</sequence>
<proteinExistence type="predicted"/>
<feature type="domain" description="Hydrogen maturase F tetramerization" evidence="1">
    <location>
        <begin position="2"/>
        <end position="77"/>
    </location>
</feature>
<dbReference type="AlphaFoldDB" id="A0A645FJ53"/>
<accession>A0A645FJ53</accession>
<protein>
    <recommendedName>
        <fullName evidence="1">Hydrogen maturase F tetramerization domain-containing protein</fullName>
    </recommendedName>
</protein>
<dbReference type="Gene3D" id="3.40.50.11410">
    <property type="match status" value="1"/>
</dbReference>
<name>A0A645FJ53_9ZZZZ</name>
<dbReference type="InterPro" id="IPR040644">
    <property type="entry name" value="HydF_tetramer"/>
</dbReference>
<reference evidence="2" key="1">
    <citation type="submission" date="2019-08" db="EMBL/GenBank/DDBJ databases">
        <authorList>
            <person name="Kucharzyk K."/>
            <person name="Murdoch R.W."/>
            <person name="Higgins S."/>
            <person name="Loffler F."/>
        </authorList>
    </citation>
    <scope>NUCLEOTIDE SEQUENCE</scope>
</reference>
<dbReference type="EMBL" id="VSSQ01060573">
    <property type="protein sequence ID" value="MPN14000.1"/>
    <property type="molecule type" value="Genomic_DNA"/>
</dbReference>